<dbReference type="EMBL" id="CAWUPB010001199">
    <property type="protein sequence ID" value="CAK7357468.1"/>
    <property type="molecule type" value="Genomic_DNA"/>
</dbReference>
<dbReference type="Gene3D" id="1.25.40.20">
    <property type="entry name" value="Ankyrin repeat-containing domain"/>
    <property type="match status" value="1"/>
</dbReference>
<evidence type="ECO:0000313" key="2">
    <source>
        <dbReference type="Proteomes" id="UP001314170"/>
    </source>
</evidence>
<dbReference type="Proteomes" id="UP001314170">
    <property type="component" value="Unassembled WGS sequence"/>
</dbReference>
<reference evidence="1 2" key="1">
    <citation type="submission" date="2024-01" db="EMBL/GenBank/DDBJ databases">
        <authorList>
            <person name="Waweru B."/>
        </authorList>
    </citation>
    <scope>NUCLEOTIDE SEQUENCE [LARGE SCALE GENOMIC DNA]</scope>
</reference>
<sequence>MLATREGYADACKLLLQRGADCRMVNQRGETAISLARKSSKCKAAEGVIFDCLAPSHVLLGEELWKHNREGRGSPHVKVIQMLKSGLLTWGKSNRRNMACKEAVAGQSPTFLKNKRKVNEAGNEMVFWVLIEMGRDIHFEASSAANSKL</sequence>
<dbReference type="SUPFAM" id="SSF48403">
    <property type="entry name" value="Ankyrin repeat"/>
    <property type="match status" value="1"/>
</dbReference>
<organism evidence="1 2">
    <name type="scientific">Dovyalis caffra</name>
    <dbReference type="NCBI Taxonomy" id="77055"/>
    <lineage>
        <taxon>Eukaryota</taxon>
        <taxon>Viridiplantae</taxon>
        <taxon>Streptophyta</taxon>
        <taxon>Embryophyta</taxon>
        <taxon>Tracheophyta</taxon>
        <taxon>Spermatophyta</taxon>
        <taxon>Magnoliopsida</taxon>
        <taxon>eudicotyledons</taxon>
        <taxon>Gunneridae</taxon>
        <taxon>Pentapetalae</taxon>
        <taxon>rosids</taxon>
        <taxon>fabids</taxon>
        <taxon>Malpighiales</taxon>
        <taxon>Salicaceae</taxon>
        <taxon>Flacourtieae</taxon>
        <taxon>Dovyalis</taxon>
    </lineage>
</organism>
<keyword evidence="2" id="KW-1185">Reference proteome</keyword>
<evidence type="ECO:0000313" key="1">
    <source>
        <dbReference type="EMBL" id="CAK7357468.1"/>
    </source>
</evidence>
<name>A0AAV1SX69_9ROSI</name>
<gene>
    <name evidence="1" type="ORF">DCAF_LOCUS27757</name>
</gene>
<comment type="caution">
    <text evidence="1">The sequence shown here is derived from an EMBL/GenBank/DDBJ whole genome shotgun (WGS) entry which is preliminary data.</text>
</comment>
<proteinExistence type="predicted"/>
<dbReference type="AlphaFoldDB" id="A0AAV1SX69"/>
<protein>
    <submittedName>
        <fullName evidence="1">Uncharacterized protein</fullName>
    </submittedName>
</protein>
<dbReference type="InterPro" id="IPR036770">
    <property type="entry name" value="Ankyrin_rpt-contain_sf"/>
</dbReference>
<accession>A0AAV1SX69</accession>